<evidence type="ECO:0000313" key="2">
    <source>
        <dbReference type="Proteomes" id="UP001238969"/>
    </source>
</evidence>
<dbReference type="RefSeq" id="WP_257994157.1">
    <property type="nucleotide sequence ID" value="NZ_JBLLQU010000001.1"/>
</dbReference>
<name>A0ABD4ZF73_GARVA</name>
<protein>
    <submittedName>
        <fullName evidence="1">Recombinase family protein</fullName>
    </submittedName>
</protein>
<comment type="caution">
    <text evidence="1">The sequence shown here is derived from an EMBL/GenBank/DDBJ whole genome shotgun (WGS) entry which is preliminary data.</text>
</comment>
<gene>
    <name evidence="1" type="ORF">QP355_05380</name>
</gene>
<dbReference type="EMBL" id="JASOLZ010000007">
    <property type="protein sequence ID" value="MDK6862071.1"/>
    <property type="molecule type" value="Genomic_DNA"/>
</dbReference>
<sequence length="30" mass="3325">MYREYLEGASLRDIAEGLEKDGIKKTAPGI</sequence>
<accession>A0ABD4ZF73</accession>
<reference evidence="1 2" key="1">
    <citation type="submission" date="2023-05" db="EMBL/GenBank/DDBJ databases">
        <title>Cataloging the Phylogenetic Diversity of Human Bladder Bacteria.</title>
        <authorList>
            <person name="Du J."/>
        </authorList>
    </citation>
    <scope>NUCLEOTIDE SEQUENCE [LARGE SCALE GENOMIC DNA]</scope>
    <source>
        <strain evidence="1 2">UMB6972</strain>
    </source>
</reference>
<organism evidence="1 2">
    <name type="scientific">Gardnerella vaginalis</name>
    <dbReference type="NCBI Taxonomy" id="2702"/>
    <lineage>
        <taxon>Bacteria</taxon>
        <taxon>Bacillati</taxon>
        <taxon>Actinomycetota</taxon>
        <taxon>Actinomycetes</taxon>
        <taxon>Bifidobacteriales</taxon>
        <taxon>Bifidobacteriaceae</taxon>
        <taxon>Gardnerella</taxon>
    </lineage>
</organism>
<evidence type="ECO:0000313" key="1">
    <source>
        <dbReference type="EMBL" id="MDK6862071.1"/>
    </source>
</evidence>
<proteinExistence type="predicted"/>
<dbReference type="AlphaFoldDB" id="A0ABD4ZF73"/>
<dbReference type="Proteomes" id="UP001238969">
    <property type="component" value="Unassembled WGS sequence"/>
</dbReference>